<feature type="region of interest" description="Disordered" evidence="1">
    <location>
        <begin position="580"/>
        <end position="604"/>
    </location>
</feature>
<name>A0A401YXG4_9ACTN</name>
<feature type="transmembrane region" description="Helical" evidence="2">
    <location>
        <begin position="218"/>
        <end position="238"/>
    </location>
</feature>
<evidence type="ECO:0000313" key="4">
    <source>
        <dbReference type="Proteomes" id="UP000286931"/>
    </source>
</evidence>
<keyword evidence="2" id="KW-1133">Transmembrane helix</keyword>
<feature type="transmembrane region" description="Helical" evidence="2">
    <location>
        <begin position="173"/>
        <end position="198"/>
    </location>
</feature>
<feature type="region of interest" description="Disordered" evidence="1">
    <location>
        <begin position="1939"/>
        <end position="1958"/>
    </location>
</feature>
<feature type="transmembrane region" description="Helical" evidence="2">
    <location>
        <begin position="280"/>
        <end position="300"/>
    </location>
</feature>
<protein>
    <submittedName>
        <fullName evidence="3">Uncharacterized protein</fullName>
    </submittedName>
</protein>
<dbReference type="EMBL" id="BIFH01000032">
    <property type="protein sequence ID" value="GCD99281.1"/>
    <property type="molecule type" value="Genomic_DNA"/>
</dbReference>
<accession>A0A401YXG4</accession>
<gene>
    <name evidence="3" type="ORF">EHYA_06995</name>
</gene>
<keyword evidence="2" id="KW-0812">Transmembrane</keyword>
<reference evidence="3 4" key="1">
    <citation type="submission" date="2018-12" db="EMBL/GenBank/DDBJ databases">
        <title>Draft genome sequence of Embleya hyalina NBRC 13850T.</title>
        <authorList>
            <person name="Komaki H."/>
            <person name="Hosoyama A."/>
            <person name="Kimura A."/>
            <person name="Ichikawa N."/>
            <person name="Tamura T."/>
        </authorList>
    </citation>
    <scope>NUCLEOTIDE SEQUENCE [LARGE SCALE GENOMIC DNA]</scope>
    <source>
        <strain evidence="3 4">NBRC 13850</strain>
    </source>
</reference>
<feature type="region of interest" description="Disordered" evidence="1">
    <location>
        <begin position="718"/>
        <end position="745"/>
    </location>
</feature>
<keyword evidence="4" id="KW-1185">Reference proteome</keyword>
<proteinExistence type="predicted"/>
<evidence type="ECO:0000256" key="1">
    <source>
        <dbReference type="SAM" id="MobiDB-lite"/>
    </source>
</evidence>
<keyword evidence="2" id="KW-0472">Membrane</keyword>
<evidence type="ECO:0000256" key="2">
    <source>
        <dbReference type="SAM" id="Phobius"/>
    </source>
</evidence>
<dbReference type="Proteomes" id="UP000286931">
    <property type="component" value="Unassembled WGS sequence"/>
</dbReference>
<organism evidence="3 4">
    <name type="scientific">Embleya hyalina</name>
    <dbReference type="NCBI Taxonomy" id="516124"/>
    <lineage>
        <taxon>Bacteria</taxon>
        <taxon>Bacillati</taxon>
        <taxon>Actinomycetota</taxon>
        <taxon>Actinomycetes</taxon>
        <taxon>Kitasatosporales</taxon>
        <taxon>Streptomycetaceae</taxon>
        <taxon>Embleya</taxon>
    </lineage>
</organism>
<sequence length="2440" mass="262404">MPRNVDAATLKKLGYTGDQTPGDPDSIRDASLYLAALAKKAGDASLKLAGLVQDDAKAPLMGEAATELRSHVKDQLKLFVDKLAQATQIASTALSTYATDLLAAQQKGQEALNAAAPLPEGDPGLAAAKSTMATARTMYLEAVEKARKALAPATALKTSPKTVAEEFWDFFKIFTIVLTVLGVLFGGPLGLLAFGANLVVLGKTIADFANGKATGLELFLNILGVLFPSTKALLPALLSGLKNLLVGLGKGAVNLFKGAGNLLSLLSTGLKGFNLSGWRFALAYAGLLTGALAFKGGVLVGKLLVLPFKAIVWVGKTAWAVGKKGFGELKGWGSLGILLPVAGDEIAKLGLARALRIGFWERGVLGSQKDFIRAGLAVPPAAAGTAGKIGGHTLDKLPMPPGLGAGRDLSSFTGFGLHDMPRLGSSFDTAVFVPAASGLYTAHHGLGVYSFGNTLLGHEGLQSLGTTIGHGVTPQLQWNSLHDVLDQAVGGTSALHGLDVGALSPHTLGGAVESTQSFAKSAIGVGEEVRMTPLPEIRRLTHGDTTLTTSGMDRFVATHTDALTNKVTVANAVPAPALPNAVHTPGAPASVHAPNSGQTPGAVHTPNAGAGIGAGAGAAKVDVFDLLAPGAGKGGSTPPPPSVPPTTPVAPGVSALHQDNALNLLAGGSRTGDQLPAASARFTPVDLAGGNSAGALRPDLAGGRKAIDTVSALVGEKIPMRADPPPVGHTPPPPATPTAAPPPPVVPGREPLPPNALANFGAEQRTVVTRALDDVATGPGPGGKSTQGLPGSRFEAWHDYSRAQSAFDRAATTEQALRTRLLTGDTSSGTVRAQLMLATAERANARLALEDATTALKAWGVDPLHAAPAVAEAVSKLRGLPGGMTPVEHVLDARVRVPDSWPRGGGAVGRNDPVVHMFRSGDTVDHFEVLGPMGPGGTRPLLHDGYLLSDGTYQVFHGEFGADSAFDIWADTSGTLRAAGELRGGGPNFTVTAVDGDFRIWGPRGADGGHPLLADARLLDDGTFRVSDGAPGDHNGFEIWAHADEQVLRTAYPGPDGTFHVHEGPRGSSDDFGIWGPRDPDTGLHPVLGEARRLPDGTWRVENPANRPAGDFRILGPRGADGAHPVLRDVHVAGNGTHHVYDGPLTDPGRNFEIRSAADGRLLGRAEFRAGTDDFRVTNVGDRHFQTWGPRDPATGAHPLLEDARARADGTYHVHAGPHSAPGQSFEIWSDTEGTVLRNAEYRAATDDFHVTNVGDEHFQTWGPRDPDTGVHPVREDGYALGGDRFQVFEGPRGSAERFGIHGPADANGVRPPATRHGYALGDGTWQVYEGAAHGRLDDFRIWGADNAPLRTGTRIRATERFRVTDEGGDHFQIWGPRGADGTAPEVFRDARRLTDRRYQVFEGPPTAADRNFEVWASDAFRIDRNGTVHGGKVTHVGERVGETGHFRVTDRLRDTWEKWDGADLANHRLLEYPLNGPIPGVVRRIDHTNGTWQDVRPADAPLGHDVGWEHMPFRKGTVEQWPAGPNGEYKGIRTLTDGNGNIVHTRDPSVADGHWIEAVRDHAGKWRWLEKTGEGRTIASGRRYVRWDTTAYDVIDGVFDLNARHLFGGKVRDIFPQLDGGRFVAEKNGLTDWRWQKWDADGALQARGRLEYRVDPNLGFRARVAEVRLPDGTFHRLTDADRPLVAFERFAPMRGSTKGDKFFSAPDKARGTRQFTFDANARPADQFKYSVERNYVNEEAATFTKFGETELKVRRIWQQRFDTPFFPGRVDFPGNPVTGDSRLYRYWTVSEKSGGETTARTLRVQRLDGTWQDFTANRELVRESRVLADGRRIEFTADVPGRGGTWREVGGTGTGPRVFDDNRGWIDYADEARTIEVRKTVDAQGTVREYPGAAGDAGAWVDRNRFGQLVARRDEITGGFLEAHMRKGPDGEFTWTKQATPGNPPFEGPTTGTRTTNRAGARMWGEGFDDAFKDYARIDGRNVLVHERKSLADGRTAIIERHGADDYRTTVVDRNGAPDPAPGGGDVRHVGADTKMWRDEYTDAAGNVHTLREGRGDAIREYHVVDGRADPRHWDDVRNGTRIRSYEPITHGGQPVGYLEKDIAYLQQRIYDGDGNLVVHQGLSTRIFEKTRTADPSVVNRIESKLHPDKALAKGVDSRFKLVGRGVDHPGALNDFRGYNRALADTNRRHWGAYDRLTGSAEWTFEQKVWTKVGMEFMQDFGFSVLAGMITEWINDGSISGSDWGKIFLNSAVSASFAGLMARFHELKLKPGSFSPKQFKDGLTANDFGKPFNTNPYFGDNWKTDWSNFDTALRWRSGMYKYSLGLAVNPIVAFVNGSINAAVFGDKNGVKHYGLDALKFGGVAALGSLAGSAFGPGAFKFAYDAYAAGRFWRKSGILDLGIKFGEKLIDAQLNKLFQKALGLNEKYLYPPTPENGQKP</sequence>
<comment type="caution">
    <text evidence="3">The sequence shown here is derived from an EMBL/GenBank/DDBJ whole genome shotgun (WGS) entry which is preliminary data.</text>
</comment>
<dbReference type="OrthoDB" id="4349867at2"/>
<evidence type="ECO:0000313" key="3">
    <source>
        <dbReference type="EMBL" id="GCD99281.1"/>
    </source>
</evidence>
<feature type="compositionally biased region" description="Pro residues" evidence="1">
    <location>
        <begin position="722"/>
        <end position="745"/>
    </location>
</feature>
<dbReference type="RefSeq" id="WP_126641097.1">
    <property type="nucleotide sequence ID" value="NZ_BIFH01000032.1"/>
</dbReference>